<evidence type="ECO:0000313" key="14">
    <source>
        <dbReference type="Proteomes" id="UP000708208"/>
    </source>
</evidence>
<sequence>MSKRLRRVTIHRIIAPNEFIVSRKQCALKSNIEDLQCELTTEWLERRHEVSTAWSPSLYEEVMVFETETEYCCCRGCIIGCVDDELYSVYLYDRLILREISRKDIRSLKDEFKELAPPSFILRIPGIRPAQLTSTSIYGNAINKPCRQQCLEGDKWTSSSLEAAEKWVDDSLKQEREIRYSVIKEVCRVITVGDLLLVESQTIISQSYTEYLCNKKLAILSQEWYNQDLNIVQELKHTPQENSLLSTVSSESGGNEMNDASENIVDDTDWTNLIDAAEEQVCSYNDSDARLNLKSTMYGLASAGKPFSIHCKSRKPEGTTAYLDTFDTNDGAKENSRTSREKTENLKLNRLPKVPGPAPSPNFSDEESLREKNLFKRVYDPDNCFANAYKEVQPYKTSELASRHSSTNTIGFNEARIYDQAFRSNGSSSTNPTCSDKLEINAADNFNSTKLKTKCNVSSKSYRLTEKSTSGANRNSRPVIVETKTLAQKVFFEKAQMAPPNCQSKKQPVGSKFGKASPGVPNPFFIRRNDVLSNGGVVSENKCYNLKSDRAQISPSVGLQVSNKVNTVDTCTTKYAAMKRDRTGSVASSLPKASNSHSVDGVSSETIVVLPTNWDRVQAKPRESIAQSQNPFEDVPGENVVKAVISTPRTEKPFVCVLPSWNEVKIKVAKKSSDLTSVSSPKSDSARGNLKNSAVRQVRRVFTDNEAIGSLVVSTEDHSEREECSHSKFPTTKLIEHQPISSRVENNTKNHGITKTNVDRLGSCNNTFQSTSSKDLIKLGKENIFESTSILESNRSQTEDDWDEKFTFPSTPADHLITTEKPISILDRKSSAVQEGLSGGSTVVQVENSSKSGGTTFRPMASCSFDADNLLRMIAGRSFVYGKTPARPYLSINEFPYLKMVKNGLYNNLLKKFNSLQNNVIPNILLGRNVFIIDNKSTGKSLAYMIPIVAKIMQDGKTMCKNARSGPFAVFLTACITKGTTLETNLNSLLDSANVKDVVGYFAIQNDHSTKQALKGGCEIMITTPECLLEMIEHCLPYFSFERLMYLVIDDGDICVNENAKLEYVVKLLKKITHGLTSMGPRECPFQTIFVGNTWSPEMESATNIVSNPVLVLGPLQATVFAGVKTVVEYVQTEDDKLVKFLELFGRMIGNSKVNNRVIIVCKSNESVRLVKEEIYCKYKWTISEYVHSDDMNSTSDPEHIDGLRQRWLDPTNASLEVIACTDAVIKELGITNSSQLIHFDVAVTVALFAKRFCTMWTWFRSEADRKTTLEPEVLTSRLFLTSEDCNLVEIVKRLKELGCIIPPNLEKDYEKLKVTSDNDKRLCCGFLRVGFCNRSDTKCENRHDFLTKDFTDASWIPTTGQVEVRIAETFSASCYLAQLVRHYEPEAGKTKLIYDFNKEFQRRSQFLKKYYEEEGNKVQITSFELDRYVAVWDPSTETYFRAQIDSVLTNNLPKVIRLFCLDGGHYISKSLENPQIYELPRGYDSAMSSFAVELILANLKPRLHELDYMPSHKSKAAKLINHESTLVGRICLAFGQRIWVDQLVEFETDASGKMYTKRSMRKEFTNLKYADYNLEHMEVLYKSCEKAGMSIGKYENLRSSSLGIEFARTFYILDDPIQWAHLSLFREGDIDSVPILWTTFVKDVDTIFCNHEKFADQLIDLNKCMNEEIEALRKMNKIPEPKNLRKYFEEGMVVVVKDPGSQGEDIPWVRALITRVHQNTDNENVLYDVFLVDVGEEIFNLELFKILPIPKLFANKLPFQAIALKLGHVLPIGNSKEWTAQAMEQVYKSVFPPPDEYSAKIQAAAVSKLETFDYPYCRYYISYIILDQLELGEKLVLENVATYAEGGEEGVKNLKVSLLESLNSVVDTSLKAKEKHETGSESDELEAHQANEGVDECGEDSDDWDMYYPNQDALKPFLSEELAAKFARMDSISQVPAILPSPSSVSTVAIKQSYSETNPEEHNGTSCNFSTDGVKGTELRTPIPICSAILKTPTTTWSQNTNEINLKIDITDVKTYKLEVKTDKKTFKFETVRPPGYGFEIKLYKKVESSPIDVTLLGACLKIKLVKRSNVMRWPRLTENKSKPRWIQQDFSCIPSDDDSEISDEDDDESFIPPVASKARGRKKRSYTQVNFDTDDSTSSGAEGNSEVEKILM</sequence>
<evidence type="ECO:0000313" key="13">
    <source>
        <dbReference type="EMBL" id="CAG7732596.1"/>
    </source>
</evidence>
<evidence type="ECO:0000259" key="11">
    <source>
        <dbReference type="PROSITE" id="PS51192"/>
    </source>
</evidence>
<dbReference type="InterPro" id="IPR011545">
    <property type="entry name" value="DEAD/DEAH_box_helicase_dom"/>
</dbReference>
<keyword evidence="8" id="KW-0479">Metal-binding</keyword>
<evidence type="ECO:0000256" key="6">
    <source>
        <dbReference type="ARBA" id="ARBA00022840"/>
    </source>
</evidence>
<feature type="region of interest" description="Disordered" evidence="9">
    <location>
        <begin position="1872"/>
        <end position="1899"/>
    </location>
</feature>
<evidence type="ECO:0000259" key="10">
    <source>
        <dbReference type="PROSITE" id="PS50103"/>
    </source>
</evidence>
<dbReference type="InterPro" id="IPR007052">
    <property type="entry name" value="CS_dom"/>
</dbReference>
<name>A0A8J2KVT6_9HEXA</name>
<proteinExistence type="predicted"/>
<feature type="region of interest" description="Disordered" evidence="9">
    <location>
        <begin position="2096"/>
        <end position="2154"/>
    </location>
</feature>
<dbReference type="EMBL" id="CAJVCH010234543">
    <property type="protein sequence ID" value="CAG7732596.1"/>
    <property type="molecule type" value="Genomic_DNA"/>
</dbReference>
<feature type="region of interest" description="Disordered" evidence="9">
    <location>
        <begin position="322"/>
        <end position="344"/>
    </location>
</feature>
<dbReference type="GO" id="GO:0003676">
    <property type="term" value="F:nucleic acid binding"/>
    <property type="evidence" value="ECO:0007669"/>
    <property type="project" value="InterPro"/>
</dbReference>
<evidence type="ECO:0000256" key="5">
    <source>
        <dbReference type="ARBA" id="ARBA00022806"/>
    </source>
</evidence>
<dbReference type="InterPro" id="IPR002999">
    <property type="entry name" value="Tudor"/>
</dbReference>
<keyword evidence="14" id="KW-1185">Reference proteome</keyword>
<dbReference type="SMART" id="SM00487">
    <property type="entry name" value="DEXDc"/>
    <property type="match status" value="1"/>
</dbReference>
<dbReference type="PROSITE" id="PS51192">
    <property type="entry name" value="HELICASE_ATP_BIND_1"/>
    <property type="match status" value="1"/>
</dbReference>
<feature type="domain" description="C3H1-type" evidence="10">
    <location>
        <begin position="1318"/>
        <end position="1347"/>
    </location>
</feature>
<feature type="domain" description="CS" evidence="12">
    <location>
        <begin position="1991"/>
        <end position="2079"/>
    </location>
</feature>
<dbReference type="PROSITE" id="PS51203">
    <property type="entry name" value="CS"/>
    <property type="match status" value="1"/>
</dbReference>
<evidence type="ECO:0000259" key="12">
    <source>
        <dbReference type="PROSITE" id="PS51203"/>
    </source>
</evidence>
<feature type="compositionally biased region" description="Acidic residues" evidence="9">
    <location>
        <begin position="2097"/>
        <end position="2111"/>
    </location>
</feature>
<keyword evidence="6" id="KW-0067">ATP-binding</keyword>
<feature type="zinc finger region" description="C3H1-type" evidence="8">
    <location>
        <begin position="1318"/>
        <end position="1347"/>
    </location>
</feature>
<comment type="caution">
    <text evidence="13">The sequence shown here is derived from an EMBL/GenBank/DDBJ whole genome shotgun (WGS) entry which is preliminary data.</text>
</comment>
<dbReference type="Pfam" id="PF00270">
    <property type="entry name" value="DEAD"/>
    <property type="match status" value="1"/>
</dbReference>
<evidence type="ECO:0000256" key="3">
    <source>
        <dbReference type="ARBA" id="ARBA00022741"/>
    </source>
</evidence>
<evidence type="ECO:0000256" key="7">
    <source>
        <dbReference type="ARBA" id="ARBA00047984"/>
    </source>
</evidence>
<dbReference type="PANTHER" id="PTHR22655:SF2">
    <property type="entry name" value="ATP-DEPENDENT RNA HELICASE TDRD12-RELATED"/>
    <property type="match status" value="1"/>
</dbReference>
<dbReference type="InterPro" id="IPR014001">
    <property type="entry name" value="Helicase_ATP-bd"/>
</dbReference>
<keyword evidence="3" id="KW-0547">Nucleotide-binding</keyword>
<evidence type="ECO:0000256" key="9">
    <source>
        <dbReference type="SAM" id="MobiDB-lite"/>
    </source>
</evidence>
<dbReference type="PROSITE" id="PS50103">
    <property type="entry name" value="ZF_C3H1"/>
    <property type="match status" value="1"/>
</dbReference>
<feature type="compositionally biased region" description="Basic and acidic residues" evidence="9">
    <location>
        <begin position="330"/>
        <end position="344"/>
    </location>
</feature>
<keyword evidence="8" id="KW-0862">Zinc</keyword>
<keyword evidence="8" id="KW-0863">Zinc-finger</keyword>
<gene>
    <name evidence="13" type="ORF">AFUS01_LOCUS21104</name>
</gene>
<keyword evidence="2" id="KW-0677">Repeat</keyword>
<feature type="domain" description="Helicase ATP-binding" evidence="11">
    <location>
        <begin position="921"/>
        <end position="1113"/>
    </location>
</feature>
<accession>A0A8J2KVT6</accession>
<organism evidence="13 14">
    <name type="scientific">Allacma fusca</name>
    <dbReference type="NCBI Taxonomy" id="39272"/>
    <lineage>
        <taxon>Eukaryota</taxon>
        <taxon>Metazoa</taxon>
        <taxon>Ecdysozoa</taxon>
        <taxon>Arthropoda</taxon>
        <taxon>Hexapoda</taxon>
        <taxon>Collembola</taxon>
        <taxon>Symphypleona</taxon>
        <taxon>Sminthuridae</taxon>
        <taxon>Allacma</taxon>
    </lineage>
</organism>
<protein>
    <recommendedName>
        <fullName evidence="1">RNA helicase</fullName>
        <ecNumber evidence="1">3.6.4.13</ecNumber>
    </recommendedName>
</protein>
<feature type="compositionally biased region" description="Polar residues" evidence="9">
    <location>
        <begin position="674"/>
        <end position="683"/>
    </location>
</feature>
<evidence type="ECO:0000256" key="1">
    <source>
        <dbReference type="ARBA" id="ARBA00012552"/>
    </source>
</evidence>
<dbReference type="InterPro" id="IPR000571">
    <property type="entry name" value="Znf_CCCH"/>
</dbReference>
<dbReference type="GO" id="GO:0016787">
    <property type="term" value="F:hydrolase activity"/>
    <property type="evidence" value="ECO:0007669"/>
    <property type="project" value="UniProtKB-KW"/>
</dbReference>
<feature type="region of interest" description="Disordered" evidence="9">
    <location>
        <begin position="672"/>
        <end position="693"/>
    </location>
</feature>
<dbReference type="GO" id="GO:0042078">
    <property type="term" value="P:germ-line stem cell division"/>
    <property type="evidence" value="ECO:0007669"/>
    <property type="project" value="TreeGrafter"/>
</dbReference>
<reference evidence="13" key="1">
    <citation type="submission" date="2021-06" db="EMBL/GenBank/DDBJ databases">
        <authorList>
            <person name="Hodson N. C."/>
            <person name="Mongue J. A."/>
            <person name="Jaron S. K."/>
        </authorList>
    </citation>
    <scope>NUCLEOTIDE SEQUENCE</scope>
</reference>
<dbReference type="PANTHER" id="PTHR22655">
    <property type="entry name" value="ATP-DEPENDENT RNA HELICASE TDRD12-RELATED"/>
    <property type="match status" value="1"/>
</dbReference>
<feature type="compositionally biased region" description="Polar residues" evidence="9">
    <location>
        <begin position="2128"/>
        <end position="2144"/>
    </location>
</feature>
<dbReference type="EC" id="3.6.4.13" evidence="1"/>
<evidence type="ECO:0000256" key="2">
    <source>
        <dbReference type="ARBA" id="ARBA00022737"/>
    </source>
</evidence>
<evidence type="ECO:0000256" key="4">
    <source>
        <dbReference type="ARBA" id="ARBA00022801"/>
    </source>
</evidence>
<dbReference type="OrthoDB" id="249932at2759"/>
<feature type="compositionally biased region" description="Basic and acidic residues" evidence="9">
    <location>
        <begin position="1872"/>
        <end position="1890"/>
    </location>
</feature>
<comment type="catalytic activity">
    <reaction evidence="7">
        <text>ATP + H2O = ADP + phosphate + H(+)</text>
        <dbReference type="Rhea" id="RHEA:13065"/>
        <dbReference type="ChEBI" id="CHEBI:15377"/>
        <dbReference type="ChEBI" id="CHEBI:15378"/>
        <dbReference type="ChEBI" id="CHEBI:30616"/>
        <dbReference type="ChEBI" id="CHEBI:43474"/>
        <dbReference type="ChEBI" id="CHEBI:456216"/>
        <dbReference type="EC" id="3.6.4.13"/>
    </reaction>
</comment>
<dbReference type="GO" id="GO:0008270">
    <property type="term" value="F:zinc ion binding"/>
    <property type="evidence" value="ECO:0007669"/>
    <property type="project" value="UniProtKB-KW"/>
</dbReference>
<dbReference type="GO" id="GO:0003724">
    <property type="term" value="F:RNA helicase activity"/>
    <property type="evidence" value="ECO:0007669"/>
    <property type="project" value="UniProtKB-EC"/>
</dbReference>
<dbReference type="GO" id="GO:0005524">
    <property type="term" value="F:ATP binding"/>
    <property type="evidence" value="ECO:0007669"/>
    <property type="project" value="UniProtKB-KW"/>
</dbReference>
<keyword evidence="5" id="KW-0347">Helicase</keyword>
<keyword evidence="4" id="KW-0378">Hydrolase</keyword>
<evidence type="ECO:0000256" key="8">
    <source>
        <dbReference type="PROSITE-ProRule" id="PRU00723"/>
    </source>
</evidence>
<dbReference type="Pfam" id="PF00567">
    <property type="entry name" value="TUDOR"/>
    <property type="match status" value="1"/>
</dbReference>
<dbReference type="Proteomes" id="UP000708208">
    <property type="component" value="Unassembled WGS sequence"/>
</dbReference>